<dbReference type="PANTHER" id="PTHR30287:SF2">
    <property type="entry name" value="BLL1001 PROTEIN"/>
    <property type="match status" value="1"/>
</dbReference>
<protein>
    <submittedName>
        <fullName evidence="8">ABC transporter permease</fullName>
    </submittedName>
</protein>
<dbReference type="AlphaFoldDB" id="A0A1B2E074"/>
<feature type="transmembrane region" description="Helical" evidence="6">
    <location>
        <begin position="247"/>
        <end position="271"/>
    </location>
</feature>
<feature type="transmembrane region" description="Helical" evidence="6">
    <location>
        <begin position="21"/>
        <end position="41"/>
    </location>
</feature>
<feature type="transmembrane region" description="Helical" evidence="6">
    <location>
        <begin position="736"/>
        <end position="756"/>
    </location>
</feature>
<feature type="transmembrane region" description="Helical" evidence="6">
    <location>
        <begin position="688"/>
        <end position="709"/>
    </location>
</feature>
<keyword evidence="4 6" id="KW-1133">Transmembrane helix</keyword>
<evidence type="ECO:0000313" key="8">
    <source>
        <dbReference type="EMBL" id="ANY73390.1"/>
    </source>
</evidence>
<dbReference type="InterPro" id="IPR003838">
    <property type="entry name" value="ABC3_permease_C"/>
</dbReference>
<proteinExistence type="predicted"/>
<feature type="transmembrane region" description="Helical" evidence="6">
    <location>
        <begin position="417"/>
        <end position="439"/>
    </location>
</feature>
<accession>A0A1B2E074</accession>
<evidence type="ECO:0000256" key="5">
    <source>
        <dbReference type="ARBA" id="ARBA00023136"/>
    </source>
</evidence>
<feature type="transmembrane region" description="Helical" evidence="6">
    <location>
        <begin position="646"/>
        <end position="667"/>
    </location>
</feature>
<dbReference type="Pfam" id="PF02687">
    <property type="entry name" value="FtsX"/>
    <property type="match status" value="2"/>
</dbReference>
<keyword evidence="2" id="KW-1003">Cell membrane</keyword>
<comment type="subcellular location">
    <subcellularLocation>
        <location evidence="1">Cell membrane</location>
        <topology evidence="1">Multi-pass membrane protein</topology>
    </subcellularLocation>
</comment>
<evidence type="ECO:0000256" key="2">
    <source>
        <dbReference type="ARBA" id="ARBA00022475"/>
    </source>
</evidence>
<feature type="transmembrane region" description="Helical" evidence="6">
    <location>
        <begin position="341"/>
        <end position="361"/>
    </location>
</feature>
<dbReference type="InterPro" id="IPR038766">
    <property type="entry name" value="Membrane_comp_ABC_pdt"/>
</dbReference>
<dbReference type="PANTHER" id="PTHR30287">
    <property type="entry name" value="MEMBRANE COMPONENT OF PREDICTED ABC SUPERFAMILY METABOLITE UPTAKE TRANSPORTER"/>
    <property type="match status" value="1"/>
</dbReference>
<name>A0A1B2E074_9BACL</name>
<evidence type="ECO:0000256" key="3">
    <source>
        <dbReference type="ARBA" id="ARBA00022692"/>
    </source>
</evidence>
<dbReference type="KEGG" id="pib:BBD41_12790"/>
<dbReference type="GO" id="GO:0005886">
    <property type="term" value="C:plasma membrane"/>
    <property type="evidence" value="ECO:0007669"/>
    <property type="project" value="UniProtKB-SubCell"/>
</dbReference>
<dbReference type="EMBL" id="CP016809">
    <property type="protein sequence ID" value="ANY73390.1"/>
    <property type="molecule type" value="Genomic_DNA"/>
</dbReference>
<evidence type="ECO:0000256" key="4">
    <source>
        <dbReference type="ARBA" id="ARBA00022989"/>
    </source>
</evidence>
<gene>
    <name evidence="8" type="ORF">BBD41_12790</name>
</gene>
<feature type="domain" description="ABC3 transporter permease C-terminal" evidence="7">
    <location>
        <begin position="254"/>
        <end position="366"/>
    </location>
</feature>
<feature type="transmembrane region" description="Helical" evidence="6">
    <location>
        <begin position="300"/>
        <end position="321"/>
    </location>
</feature>
<evidence type="ECO:0000256" key="6">
    <source>
        <dbReference type="SAM" id="Phobius"/>
    </source>
</evidence>
<reference evidence="8" key="1">
    <citation type="submission" date="2016-08" db="EMBL/GenBank/DDBJ databases">
        <title>Complete Genome Seqeunce of Paenibacillus sp. nov. IHBB 9852 from high altitute lake of Indian trans-Himalayas.</title>
        <authorList>
            <person name="Kiran S."/>
            <person name="Swarnkar M.K."/>
            <person name="Rana A."/>
            <person name="Tewari R."/>
            <person name="Gulati A."/>
        </authorList>
    </citation>
    <scope>NUCLEOTIDE SEQUENCE [LARGE SCALE GENOMIC DNA]</scope>
    <source>
        <strain evidence="8">IHBB 9852</strain>
    </source>
</reference>
<evidence type="ECO:0000259" key="7">
    <source>
        <dbReference type="Pfam" id="PF02687"/>
    </source>
</evidence>
<keyword evidence="3 6" id="KW-0812">Transmembrane</keyword>
<evidence type="ECO:0000256" key="1">
    <source>
        <dbReference type="ARBA" id="ARBA00004651"/>
    </source>
</evidence>
<organism evidence="8">
    <name type="scientific">Paenibacillus ihbetae</name>
    <dbReference type="NCBI Taxonomy" id="1870820"/>
    <lineage>
        <taxon>Bacteria</taxon>
        <taxon>Bacillati</taxon>
        <taxon>Bacillota</taxon>
        <taxon>Bacilli</taxon>
        <taxon>Bacillales</taxon>
        <taxon>Paenibacillaceae</taxon>
        <taxon>Paenibacillus</taxon>
    </lineage>
</organism>
<feature type="domain" description="ABC3 transporter permease C-terminal" evidence="7">
    <location>
        <begin position="646"/>
        <end position="763"/>
    </location>
</feature>
<sequence length="774" mass="84556">MYFKIIRNDMLKSKWVTFTTMLFVAAAAMLVSLAAILFVHLSGALNELMTTARTPHFLQMHAGEVNSERLRNFAEQNPDVDEYQVLEFLNLDNFKFQFGEQSLTDSVQDNGLSVQSQKFDYLLDLDGNVIHVSEGELYVPISYMKAGIAQVGDKATVSGKSFTVAGFLRDSQMNSALASSKRFLISAQDFEELRGLGNVEYLIEFRLKDLSKLGEFEAAYASEGLEANGPTVTYPLFKMINAISDGMIIAVILLISVLVVTIALMCIRFTLLANIEDDYREIGVMKAIGMRISDIKKMYLAKYAAIAAAGGMLGFALSLAFKDRLLENIRLHMGEGGNSSLAWLLGIAGILAVLLGIMAYVNHVLRRFRNISAAEAIRFGMSQEKAVGAKRFTLSGNRLFSTNIFLGLKDVLARKKLYATLLAVLVISAFIVIVPQSLYHTISSKGFIQYMGIGNSDMRIDIQQTDNMSEKAAEIMNMMESDDAFSKYSLLATKAFKVRTEDGVEERLNVELGNHSAFPLEYTEGEAPAADDEIALSSMNADELGKKVGESIMLVVEGKERKLTVSGIYSDITNGGKTAKAAFADHSADVMWYVIYAQLSEPSLTDRKVSEYAEKFAYAKVSDIDEYMAQTYGSTISSVGKASRTATVVALTIMILITLLFMKMLVAKDKYAIAVMKALGFTDNDVKAQYISRSVIVLIVGIVLGTILANTLGERLAGAAISTFGASAFRFTVDPLSAYLLSPLMMIGSVLIATVIGTSGAGHIKISDSLKEST</sequence>
<dbReference type="RefSeq" id="WP_099477832.1">
    <property type="nucleotide sequence ID" value="NZ_CP016809.1"/>
</dbReference>
<keyword evidence="5 6" id="KW-0472">Membrane</keyword>